<dbReference type="AlphaFoldDB" id="A0A4Y3WPK9"/>
<proteinExistence type="predicted"/>
<dbReference type="Proteomes" id="UP000320338">
    <property type="component" value="Unassembled WGS sequence"/>
</dbReference>
<dbReference type="Gene3D" id="1.10.10.10">
    <property type="entry name" value="Winged helix-like DNA-binding domain superfamily/Winged helix DNA-binding domain"/>
    <property type="match status" value="1"/>
</dbReference>
<dbReference type="OrthoDB" id="5524782at2"/>
<keyword evidence="3" id="KW-1185">Reference proteome</keyword>
<evidence type="ECO:0000313" key="2">
    <source>
        <dbReference type="EMBL" id="GEC20817.1"/>
    </source>
</evidence>
<gene>
    <name evidence="2" type="ORF">PHY01_31000</name>
</gene>
<dbReference type="InterPro" id="IPR041657">
    <property type="entry name" value="HTH_17"/>
</dbReference>
<accession>A0A4Y3WPK9</accession>
<reference evidence="2 3" key="1">
    <citation type="submission" date="2019-06" db="EMBL/GenBank/DDBJ databases">
        <title>Whole genome shotgun sequence of Pseudonocardia hydrocarbonoxydans NBRC 14498.</title>
        <authorList>
            <person name="Hosoyama A."/>
            <person name="Uohara A."/>
            <person name="Ohji S."/>
            <person name="Ichikawa N."/>
        </authorList>
    </citation>
    <scope>NUCLEOTIDE SEQUENCE [LARGE SCALE GENOMIC DNA]</scope>
    <source>
        <strain evidence="2 3">NBRC 14498</strain>
    </source>
</reference>
<sequence length="69" mass="7749">MERKILGSAEVAEYLGVPVETLKHWRYRRQGPAFFRLGRKVAYDLSALDAWLDEQRQAAQRAAGDGSAA</sequence>
<dbReference type="InterPro" id="IPR009061">
    <property type="entry name" value="DNA-bd_dom_put_sf"/>
</dbReference>
<organism evidence="2 3">
    <name type="scientific">Pseudonocardia hydrocarbonoxydans</name>
    <dbReference type="NCBI Taxonomy" id="76726"/>
    <lineage>
        <taxon>Bacteria</taxon>
        <taxon>Bacillati</taxon>
        <taxon>Actinomycetota</taxon>
        <taxon>Actinomycetes</taxon>
        <taxon>Pseudonocardiales</taxon>
        <taxon>Pseudonocardiaceae</taxon>
        <taxon>Pseudonocardia</taxon>
    </lineage>
</organism>
<evidence type="ECO:0000259" key="1">
    <source>
        <dbReference type="Pfam" id="PF12728"/>
    </source>
</evidence>
<dbReference type="Pfam" id="PF12728">
    <property type="entry name" value="HTH_17"/>
    <property type="match status" value="1"/>
</dbReference>
<dbReference type="InterPro" id="IPR036388">
    <property type="entry name" value="WH-like_DNA-bd_sf"/>
</dbReference>
<dbReference type="RefSeq" id="WP_141279351.1">
    <property type="nucleotide sequence ID" value="NZ_BAAARZ010000018.1"/>
</dbReference>
<name>A0A4Y3WPK9_9PSEU</name>
<evidence type="ECO:0000313" key="3">
    <source>
        <dbReference type="Proteomes" id="UP000320338"/>
    </source>
</evidence>
<dbReference type="EMBL" id="BJNG01000025">
    <property type="protein sequence ID" value="GEC20817.1"/>
    <property type="molecule type" value="Genomic_DNA"/>
</dbReference>
<feature type="domain" description="Helix-turn-helix" evidence="1">
    <location>
        <begin position="6"/>
        <end position="56"/>
    </location>
</feature>
<dbReference type="SUPFAM" id="SSF46955">
    <property type="entry name" value="Putative DNA-binding domain"/>
    <property type="match status" value="1"/>
</dbReference>
<protein>
    <recommendedName>
        <fullName evidence="1">Helix-turn-helix domain-containing protein</fullName>
    </recommendedName>
</protein>
<comment type="caution">
    <text evidence="2">The sequence shown here is derived from an EMBL/GenBank/DDBJ whole genome shotgun (WGS) entry which is preliminary data.</text>
</comment>